<dbReference type="Proteomes" id="UP001344906">
    <property type="component" value="Unassembled WGS sequence"/>
</dbReference>
<protein>
    <submittedName>
        <fullName evidence="1">Uncharacterized protein</fullName>
    </submittedName>
</protein>
<accession>A0ABQ6FTS6</accession>
<name>A0ABQ6FTS6_9CHLR</name>
<evidence type="ECO:0000313" key="1">
    <source>
        <dbReference type="EMBL" id="GLV55871.1"/>
    </source>
</evidence>
<keyword evidence="2" id="KW-1185">Reference proteome</keyword>
<comment type="caution">
    <text evidence="1">The sequence shown here is derived from an EMBL/GenBank/DDBJ whole genome shotgun (WGS) entry which is preliminary data.</text>
</comment>
<dbReference type="EMBL" id="BSRI01000001">
    <property type="protein sequence ID" value="GLV55871.1"/>
    <property type="molecule type" value="Genomic_DNA"/>
</dbReference>
<gene>
    <name evidence="1" type="ORF">KDH_27150</name>
</gene>
<dbReference type="RefSeq" id="WP_338250620.1">
    <property type="nucleotide sequence ID" value="NZ_BSRI01000001.1"/>
</dbReference>
<proteinExistence type="predicted"/>
<evidence type="ECO:0000313" key="2">
    <source>
        <dbReference type="Proteomes" id="UP001344906"/>
    </source>
</evidence>
<reference evidence="1 2" key="1">
    <citation type="submission" date="2023-02" db="EMBL/GenBank/DDBJ databases">
        <title>Dictyobacter halimunensis sp. nov., a new member of the class Ktedonobacteria from forest soil in a geothermal area.</title>
        <authorList>
            <person name="Rachmania M.K."/>
            <person name="Ningsih F."/>
            <person name="Sakai Y."/>
            <person name="Yabe S."/>
            <person name="Yokota A."/>
            <person name="Sjamsuridzal W."/>
        </authorList>
    </citation>
    <scope>NUCLEOTIDE SEQUENCE [LARGE SCALE GENOMIC DNA]</scope>
    <source>
        <strain evidence="1 2">S3.2.2.5</strain>
    </source>
</reference>
<sequence length="95" mass="10846">MSSQYLTQLEEPQTPPYFPAEMAEGLYADLARFLTPLLIEIDTRIDKRLVRTMLQTVMVILTFRDRVNGLLLSEMGGYLETPDRAPAGTKRLSRL</sequence>
<organism evidence="1 2">
    <name type="scientific">Dictyobacter halimunensis</name>
    <dbReference type="NCBI Taxonomy" id="3026934"/>
    <lineage>
        <taxon>Bacteria</taxon>
        <taxon>Bacillati</taxon>
        <taxon>Chloroflexota</taxon>
        <taxon>Ktedonobacteria</taxon>
        <taxon>Ktedonobacterales</taxon>
        <taxon>Dictyobacteraceae</taxon>
        <taxon>Dictyobacter</taxon>
    </lineage>
</organism>